<gene>
    <name evidence="5" type="primary">LOC103269535</name>
</gene>
<dbReference type="Gene3D" id="3.90.1170.10">
    <property type="entry name" value="Ribosomal protein L10e/L16"/>
    <property type="match status" value="1"/>
</dbReference>
<dbReference type="Pfam" id="PF00252">
    <property type="entry name" value="Ribosomal_L16"/>
    <property type="match status" value="1"/>
</dbReference>
<dbReference type="InterPro" id="IPR016180">
    <property type="entry name" value="Ribosomal_uL16_dom"/>
</dbReference>
<dbReference type="RefSeq" id="XP_021572775.1">
    <property type="nucleotide sequence ID" value="XM_021717100.1"/>
</dbReference>
<dbReference type="Proteomes" id="UP000189704">
    <property type="component" value="Unplaced"/>
</dbReference>
<protein>
    <submittedName>
        <fullName evidence="5">60S ribosomal protein L10-like</fullName>
    </submittedName>
</protein>
<dbReference type="GO" id="GO:0006412">
    <property type="term" value="P:translation"/>
    <property type="evidence" value="ECO:0007669"/>
    <property type="project" value="InterPro"/>
</dbReference>
<dbReference type="GO" id="GO:0003735">
    <property type="term" value="F:structural constituent of ribosome"/>
    <property type="evidence" value="ECO:0007669"/>
    <property type="project" value="InterPro"/>
</dbReference>
<dbReference type="GO" id="GO:0022625">
    <property type="term" value="C:cytosolic large ribosomal subunit"/>
    <property type="evidence" value="ECO:0007669"/>
    <property type="project" value="UniProtKB-ARBA"/>
</dbReference>
<keyword evidence="2" id="KW-0689">Ribosomal protein</keyword>
<dbReference type="CDD" id="cd01433">
    <property type="entry name" value="Ribosomal_L16_L10e"/>
    <property type="match status" value="1"/>
</dbReference>
<evidence type="ECO:0000256" key="1">
    <source>
        <dbReference type="ARBA" id="ARBA00008931"/>
    </source>
</evidence>
<comment type="similarity">
    <text evidence="1">Belongs to the universal ribosomal protein uL16 family.</text>
</comment>
<reference evidence="5" key="1">
    <citation type="submission" date="2025-08" db="UniProtKB">
        <authorList>
            <consortium name="RefSeq"/>
        </authorList>
    </citation>
    <scope>IDENTIFICATION</scope>
</reference>
<evidence type="ECO:0000313" key="4">
    <source>
        <dbReference type="Proteomes" id="UP000189704"/>
    </source>
</evidence>
<dbReference type="FunFam" id="3.30.60.300:FF:000001">
    <property type="entry name" value="60S ribosomal protein L10"/>
    <property type="match status" value="1"/>
</dbReference>
<name>A0A3Q0EES0_CARSF</name>
<dbReference type="Gene3D" id="3.30.60.300">
    <property type="match status" value="1"/>
</dbReference>
<dbReference type="InterPro" id="IPR047873">
    <property type="entry name" value="Ribosomal_uL16"/>
</dbReference>
<keyword evidence="4" id="KW-1185">Reference proteome</keyword>
<dbReference type="GeneID" id="103269535"/>
<evidence type="ECO:0000256" key="2">
    <source>
        <dbReference type="ARBA" id="ARBA00022980"/>
    </source>
</evidence>
<dbReference type="PANTHER" id="PTHR11726">
    <property type="entry name" value="60S RIBOSOMAL PROTEIN L10"/>
    <property type="match status" value="1"/>
</dbReference>
<accession>A0A3Q0EES0</accession>
<dbReference type="InterPro" id="IPR036920">
    <property type="entry name" value="Ribosomal_uL16_sf"/>
</dbReference>
<dbReference type="InterPro" id="IPR001197">
    <property type="entry name" value="Ribosomal_uL16_euk_arch"/>
</dbReference>
<evidence type="ECO:0000313" key="5">
    <source>
        <dbReference type="RefSeq" id="XP_021572775.1"/>
    </source>
</evidence>
<dbReference type="KEGG" id="csyr:103269535"/>
<dbReference type="AlphaFoldDB" id="A0A3Q0EES0"/>
<evidence type="ECO:0000256" key="3">
    <source>
        <dbReference type="ARBA" id="ARBA00023274"/>
    </source>
</evidence>
<organism evidence="4 5">
    <name type="scientific">Carlito syrichta</name>
    <name type="common">Philippine tarsier</name>
    <name type="synonym">Tarsius syrichta</name>
    <dbReference type="NCBI Taxonomy" id="1868482"/>
    <lineage>
        <taxon>Eukaryota</taxon>
        <taxon>Metazoa</taxon>
        <taxon>Chordata</taxon>
        <taxon>Craniata</taxon>
        <taxon>Vertebrata</taxon>
        <taxon>Euteleostomi</taxon>
        <taxon>Mammalia</taxon>
        <taxon>Eutheria</taxon>
        <taxon>Euarchontoglires</taxon>
        <taxon>Primates</taxon>
        <taxon>Haplorrhini</taxon>
        <taxon>Tarsiiformes</taxon>
        <taxon>Tarsiidae</taxon>
        <taxon>Carlito</taxon>
    </lineage>
</organism>
<dbReference type="SUPFAM" id="SSF54686">
    <property type="entry name" value="Ribosomal protein L16p/L10e"/>
    <property type="match status" value="1"/>
</dbReference>
<dbReference type="OrthoDB" id="10258869at2759"/>
<keyword evidence="3" id="KW-0687">Ribonucleoprotein</keyword>
<sequence length="208" mass="23368">MRTDPKASGGRVLTHFHRDHASLGDPSSSASPSPTYAWRFSVTSRVLLPPSGSPGPALLWCLRPLPRRGTDILAGQHCMWPVSEGLPKGRDLNWGLKQGSWRRLQTGTRGAFGKPQRTVARVHTGQVIMSTRTKLQNKEHVIEALHRAKFKFPGCQKIHIISKKWGFSKFNTDEFEDLVAENQLIPDGCRVKYIPNRGCLDKWRALHS</sequence>
<proteinExistence type="inferred from homology"/>